<dbReference type="Proteomes" id="UP000014174">
    <property type="component" value="Unassembled WGS sequence"/>
</dbReference>
<evidence type="ECO:0000313" key="2">
    <source>
        <dbReference type="Proteomes" id="UP000014174"/>
    </source>
</evidence>
<name>R9GRW2_9SPHI</name>
<dbReference type="InterPro" id="IPR002187">
    <property type="entry name" value="N-reg_PII"/>
</dbReference>
<dbReference type="EMBL" id="AQPN01000090">
    <property type="protein sequence ID" value="EOR94280.1"/>
    <property type="molecule type" value="Genomic_DNA"/>
</dbReference>
<dbReference type="SMART" id="SM00938">
    <property type="entry name" value="P-II"/>
    <property type="match status" value="1"/>
</dbReference>
<dbReference type="PROSITE" id="PS51343">
    <property type="entry name" value="PII_GLNB_DOM"/>
    <property type="match status" value="1"/>
</dbReference>
<dbReference type="GO" id="GO:0006808">
    <property type="term" value="P:regulation of nitrogen utilization"/>
    <property type="evidence" value="ECO:0007669"/>
    <property type="project" value="InterPro"/>
</dbReference>
<dbReference type="PRINTS" id="PR00340">
    <property type="entry name" value="PIIGLNB"/>
</dbReference>
<comment type="caution">
    <text evidence="1">The sequence shown here is derived from an EMBL/GenBank/DDBJ whole genome shotgun (WGS) entry which is preliminary data.</text>
</comment>
<dbReference type="GO" id="GO:0030234">
    <property type="term" value="F:enzyme regulator activity"/>
    <property type="evidence" value="ECO:0007669"/>
    <property type="project" value="InterPro"/>
</dbReference>
<protein>
    <submittedName>
        <fullName evidence="1">Nitrogen regulatory protein P-II</fullName>
    </submittedName>
</protein>
<dbReference type="PANTHER" id="PTHR30115">
    <property type="entry name" value="NITROGEN REGULATORY PROTEIN P-II"/>
    <property type="match status" value="1"/>
</dbReference>
<dbReference type="AlphaFoldDB" id="R9GRW2"/>
<evidence type="ECO:0000313" key="1">
    <source>
        <dbReference type="EMBL" id="EOR94280.1"/>
    </source>
</evidence>
<proteinExistence type="predicted"/>
<dbReference type="RefSeq" id="WP_016195752.1">
    <property type="nucleotide sequence ID" value="NZ_AQPN01000090.1"/>
</dbReference>
<dbReference type="STRING" id="1150600.ADIARSV_2521"/>
<dbReference type="Gene3D" id="3.30.70.120">
    <property type="match status" value="1"/>
</dbReference>
<reference evidence="1 2" key="1">
    <citation type="journal article" date="2013" name="Genome Announc.">
        <title>Draft Genome Sequence of Arcticibacter svalbardensis Strain MN12-7T, a Member of the Family Sphingobacteriaceae Isolated from an Arctic Soil Sample.</title>
        <authorList>
            <person name="Shivaji S."/>
            <person name="Ara S."/>
            <person name="Prasad S."/>
            <person name="Manasa B.P."/>
            <person name="Begum Z."/>
            <person name="Singh A."/>
            <person name="Kumar Pinnaka A."/>
        </authorList>
    </citation>
    <scope>NUCLEOTIDE SEQUENCE [LARGE SCALE GENOMIC DNA]</scope>
    <source>
        <strain evidence="1 2">MN12-7</strain>
    </source>
</reference>
<dbReference type="PANTHER" id="PTHR30115:SF11">
    <property type="entry name" value="NITROGEN REGULATORY PROTEIN P-II HOMOLOG"/>
    <property type="match status" value="1"/>
</dbReference>
<sequence length="126" mass="13989">MKLILAIIRIRKMNDTKKALSEANLPSFTAMGVLGRGSQRGFGQSYQEVVNDPEIKMIMQEAEANHRLKAKRMITLVVSDDKKDLAIETIIKTNRTNNSGDGRIFVLEALDSISVRTGEKGVLTLD</sequence>
<organism evidence="1 2">
    <name type="scientific">Arcticibacter svalbardensis MN12-7</name>
    <dbReference type="NCBI Taxonomy" id="1150600"/>
    <lineage>
        <taxon>Bacteria</taxon>
        <taxon>Pseudomonadati</taxon>
        <taxon>Bacteroidota</taxon>
        <taxon>Sphingobacteriia</taxon>
        <taxon>Sphingobacteriales</taxon>
        <taxon>Sphingobacteriaceae</taxon>
        <taxon>Arcticibacter</taxon>
    </lineage>
</organism>
<dbReference type="InterPro" id="IPR015867">
    <property type="entry name" value="N-reg_PII/ATP_PRibTrfase_C"/>
</dbReference>
<dbReference type="eggNOG" id="COG0347">
    <property type="taxonomic scope" value="Bacteria"/>
</dbReference>
<dbReference type="OrthoDB" id="9802729at2"/>
<dbReference type="Pfam" id="PF00543">
    <property type="entry name" value="P-II"/>
    <property type="match status" value="1"/>
</dbReference>
<dbReference type="InterPro" id="IPR011322">
    <property type="entry name" value="N-reg_PII-like_a/b"/>
</dbReference>
<keyword evidence="2" id="KW-1185">Reference proteome</keyword>
<accession>R9GRW2</accession>
<dbReference type="SUPFAM" id="SSF54913">
    <property type="entry name" value="GlnB-like"/>
    <property type="match status" value="1"/>
</dbReference>
<dbReference type="GO" id="GO:0005829">
    <property type="term" value="C:cytosol"/>
    <property type="evidence" value="ECO:0007669"/>
    <property type="project" value="TreeGrafter"/>
</dbReference>
<dbReference type="GO" id="GO:0005524">
    <property type="term" value="F:ATP binding"/>
    <property type="evidence" value="ECO:0007669"/>
    <property type="project" value="TreeGrafter"/>
</dbReference>
<gene>
    <name evidence="1" type="ORF">ADIARSV_2521</name>
</gene>